<dbReference type="EnsemblPlants" id="Pp3c5_25660V3.3">
    <property type="protein sequence ID" value="PAC:32952840.CDS.1"/>
    <property type="gene ID" value="Pp3c5_25660"/>
</dbReference>
<feature type="transmembrane region" description="Helical" evidence="1">
    <location>
        <begin position="225"/>
        <end position="244"/>
    </location>
</feature>
<dbReference type="EnsemblPlants" id="Pp3c5_25660V3.15">
    <property type="protein sequence ID" value="PAC:32952852.CDS.1"/>
    <property type="gene ID" value="Pp3c5_25660"/>
</dbReference>
<dbReference type="Proteomes" id="UP000006727">
    <property type="component" value="Chromosome 5"/>
</dbReference>
<proteinExistence type="predicted"/>
<dbReference type="eggNOG" id="ENOG502SF3M">
    <property type="taxonomic scope" value="Eukaryota"/>
</dbReference>
<sequence>MDQHAIRVLKAAPLLLAGAYTSYLLYGRAGEPVEAFGNHCQMPGPLYSWRFGVPAVDDFLCVVVQSFRQGLSTAEGTWITGYLITTLVSAYAFLAVEGSRQKAGWFLSLIPLHALLFMLVGISVVVPAIWLPSYILYNAGDRTPREIWRKKVSMVRIGAIALSLILLKLSAIAIFFPFSEKGKEISILLFQIAPIALACLWMLLSPASEGVSQMRGHRRVKAMHLLQAEAGLIWHLIGVLYIIRDPEIPWRVFKLLHSWSNTEFQAFFLLVDVSVLFLGFMYVIVLEDGTDIASLVALGSVLLGPASALSAYFAYREDKILQAVIVQERSKDF</sequence>
<dbReference type="EnsemblPlants" id="Pp3c5_25660V3.11">
    <property type="protein sequence ID" value="PAC:32952848.CDS.1"/>
    <property type="gene ID" value="Pp3c5_25660"/>
</dbReference>
<feature type="transmembrane region" description="Helical" evidence="1">
    <location>
        <begin position="114"/>
        <end position="137"/>
    </location>
</feature>
<keyword evidence="1" id="KW-0812">Transmembrane</keyword>
<feature type="transmembrane region" description="Helical" evidence="1">
    <location>
        <begin position="157"/>
        <end position="179"/>
    </location>
</feature>
<dbReference type="Gramene" id="Pp3c5_25660V3.8">
    <property type="protein sequence ID" value="PAC:32952845.CDS.1"/>
    <property type="gene ID" value="Pp3c5_25660"/>
</dbReference>
<dbReference type="EnsemblPlants" id="Pp3c5_25660V3.6">
    <property type="protein sequence ID" value="PAC:32952843.CDS.1"/>
    <property type="gene ID" value="Pp3c5_25660"/>
</dbReference>
<dbReference type="Gramene" id="Pp3c5_25660V3.15">
    <property type="protein sequence ID" value="PAC:32952852.CDS.1"/>
    <property type="gene ID" value="Pp3c5_25660"/>
</dbReference>
<dbReference type="EnsemblPlants" id="Pp3c5_25660V3.2">
    <property type="protein sequence ID" value="PAC:32952839.CDS.1"/>
    <property type="gene ID" value="Pp3c5_25660"/>
</dbReference>
<dbReference type="EnsemblPlants" id="Pp3c5_25660V3.7">
    <property type="protein sequence ID" value="PAC:32952844.CDS.1"/>
    <property type="gene ID" value="Pp3c5_25660"/>
</dbReference>
<feature type="transmembrane region" description="Helical" evidence="1">
    <location>
        <begin position="76"/>
        <end position="94"/>
    </location>
</feature>
<keyword evidence="1" id="KW-1133">Transmembrane helix</keyword>
<dbReference type="Gramene" id="Pp3c5_25660V3.2">
    <property type="protein sequence ID" value="PAC:32952839.CDS.1"/>
    <property type="gene ID" value="Pp3c5_25660"/>
</dbReference>
<dbReference type="Gramene" id="Pp3c5_25660V3.7">
    <property type="protein sequence ID" value="PAC:32952844.CDS.1"/>
    <property type="gene ID" value="Pp3c5_25660"/>
</dbReference>
<dbReference type="Gramene" id="Pp3c5_25660V3.4">
    <property type="protein sequence ID" value="PAC:32952841.CDS.1"/>
    <property type="gene ID" value="Pp3c5_25660"/>
</dbReference>
<dbReference type="STRING" id="3218.A9T2C6"/>
<protein>
    <submittedName>
        <fullName evidence="2 3">Uncharacterized protein</fullName>
    </submittedName>
</protein>
<gene>
    <name evidence="3" type="primary">LOC112282465</name>
    <name evidence="2" type="ORF">PHYPA_008158</name>
</gene>
<dbReference type="EnsemblPlants" id="Pp3c5_25660V3.5">
    <property type="protein sequence ID" value="PAC:32952842.CDS.1"/>
    <property type="gene ID" value="Pp3c5_25660"/>
</dbReference>
<dbReference type="Gramene" id="Pp3c5_25660V3.13">
    <property type="protein sequence ID" value="PAC:32952850.CDS.1"/>
    <property type="gene ID" value="Pp3c5_25660"/>
</dbReference>
<dbReference type="EnsemblPlants" id="Pp3c5_25660V3.8">
    <property type="protein sequence ID" value="PAC:32952845.CDS.1"/>
    <property type="gene ID" value="Pp3c5_25660"/>
</dbReference>
<keyword evidence="4" id="KW-1185">Reference proteome</keyword>
<dbReference type="HOGENOM" id="CLU_835198_0_0_1"/>
<organism evidence="2">
    <name type="scientific">Physcomitrium patens</name>
    <name type="common">Spreading-leaved earth moss</name>
    <name type="synonym">Physcomitrella patens</name>
    <dbReference type="NCBI Taxonomy" id="3218"/>
    <lineage>
        <taxon>Eukaryota</taxon>
        <taxon>Viridiplantae</taxon>
        <taxon>Streptophyta</taxon>
        <taxon>Embryophyta</taxon>
        <taxon>Bryophyta</taxon>
        <taxon>Bryophytina</taxon>
        <taxon>Bryopsida</taxon>
        <taxon>Funariidae</taxon>
        <taxon>Funariales</taxon>
        <taxon>Funariaceae</taxon>
        <taxon>Physcomitrium</taxon>
    </lineage>
</organism>
<feature type="transmembrane region" description="Helical" evidence="1">
    <location>
        <begin position="264"/>
        <end position="285"/>
    </location>
</feature>
<accession>A9T2C6</accession>
<dbReference type="OMA" id="EAGLIWH"/>
<dbReference type="Gramene" id="Pp3c5_25660V3.11">
    <property type="protein sequence ID" value="PAC:32952848.CDS.1"/>
    <property type="gene ID" value="Pp3c5_25660"/>
</dbReference>
<evidence type="ECO:0000313" key="4">
    <source>
        <dbReference type="Proteomes" id="UP000006727"/>
    </source>
</evidence>
<dbReference type="Gramene" id="Pp3c5_25660V3.14">
    <property type="protein sequence ID" value="PAC:32952851.CDS.1"/>
    <property type="gene ID" value="Pp3c5_25660"/>
</dbReference>
<evidence type="ECO:0000313" key="3">
    <source>
        <dbReference type="EnsemblPlants" id="PAC:32952838.CDS.1"/>
    </source>
</evidence>
<name>A9T2C6_PHYPA</name>
<dbReference type="OrthoDB" id="1935223at2759"/>
<dbReference type="Gramene" id="Pp3c5_25660V3.3">
    <property type="protein sequence ID" value="PAC:32952840.CDS.1"/>
    <property type="gene ID" value="Pp3c5_25660"/>
</dbReference>
<dbReference type="EnsemblPlants" id="Pp3c5_25660V3.10">
    <property type="protein sequence ID" value="PAC:32952847.CDS.1"/>
    <property type="gene ID" value="Pp3c5_25660"/>
</dbReference>
<dbReference type="EnsemblPlants" id="Pp3c5_25660V3.1">
    <property type="protein sequence ID" value="PAC:32952838.CDS.1"/>
    <property type="gene ID" value="Pp3c5_25660"/>
</dbReference>
<dbReference type="Gramene" id="Pp3c5_25660V3.9">
    <property type="protein sequence ID" value="PAC:32952846.CDS.1"/>
    <property type="gene ID" value="Pp3c5_25660"/>
</dbReference>
<reference evidence="2 4" key="1">
    <citation type="journal article" date="2008" name="Science">
        <title>The Physcomitrella genome reveals evolutionary insights into the conquest of land by plants.</title>
        <authorList>
            <person name="Rensing S."/>
            <person name="Lang D."/>
            <person name="Zimmer A."/>
            <person name="Terry A."/>
            <person name="Salamov A."/>
            <person name="Shapiro H."/>
            <person name="Nishiyama T."/>
            <person name="Perroud P.-F."/>
            <person name="Lindquist E."/>
            <person name="Kamisugi Y."/>
            <person name="Tanahashi T."/>
            <person name="Sakakibara K."/>
            <person name="Fujita T."/>
            <person name="Oishi K."/>
            <person name="Shin-I T."/>
            <person name="Kuroki Y."/>
            <person name="Toyoda A."/>
            <person name="Suzuki Y."/>
            <person name="Hashimoto A."/>
            <person name="Yamaguchi K."/>
            <person name="Sugano A."/>
            <person name="Kohara Y."/>
            <person name="Fujiyama A."/>
            <person name="Anterola A."/>
            <person name="Aoki S."/>
            <person name="Ashton N."/>
            <person name="Barbazuk W.B."/>
            <person name="Barker E."/>
            <person name="Bennetzen J."/>
            <person name="Bezanilla M."/>
            <person name="Blankenship R."/>
            <person name="Cho S.H."/>
            <person name="Dutcher S."/>
            <person name="Estelle M."/>
            <person name="Fawcett J.A."/>
            <person name="Gundlach H."/>
            <person name="Hanada K."/>
            <person name="Heyl A."/>
            <person name="Hicks K.A."/>
            <person name="Hugh J."/>
            <person name="Lohr M."/>
            <person name="Mayer K."/>
            <person name="Melkozernov A."/>
            <person name="Murata T."/>
            <person name="Nelson D."/>
            <person name="Pils B."/>
            <person name="Prigge M."/>
            <person name="Reiss B."/>
            <person name="Renner T."/>
            <person name="Rombauts S."/>
            <person name="Rushton P."/>
            <person name="Sanderfoot A."/>
            <person name="Schween G."/>
            <person name="Shiu S.-H."/>
            <person name="Stueber K."/>
            <person name="Theodoulou F.L."/>
            <person name="Tu H."/>
            <person name="Van de Peer Y."/>
            <person name="Verrier P.J."/>
            <person name="Waters E."/>
            <person name="Wood A."/>
            <person name="Yang L."/>
            <person name="Cove D."/>
            <person name="Cuming A."/>
            <person name="Hasebe M."/>
            <person name="Lucas S."/>
            <person name="Mishler D.B."/>
            <person name="Reski R."/>
            <person name="Grigoriev I."/>
            <person name="Quatrano R.S."/>
            <person name="Boore J.L."/>
        </authorList>
    </citation>
    <scope>NUCLEOTIDE SEQUENCE [LARGE SCALE GENOMIC DNA]</scope>
    <source>
        <strain evidence="3 4">cv. Gransden 2004</strain>
    </source>
</reference>
<dbReference type="Gramene" id="Pp3c5_25660V3.12">
    <property type="protein sequence ID" value="PAC:32952849.CDS.1"/>
    <property type="gene ID" value="Pp3c5_25660"/>
</dbReference>
<dbReference type="EnsemblPlants" id="Pp3c5_25660V3.14">
    <property type="protein sequence ID" value="PAC:32952851.CDS.1"/>
    <property type="gene ID" value="Pp3c5_25660"/>
</dbReference>
<dbReference type="Gramene" id="Pp3c5_25660V3.1">
    <property type="protein sequence ID" value="PAC:32952838.CDS.1"/>
    <property type="gene ID" value="Pp3c5_25660"/>
</dbReference>
<evidence type="ECO:0000313" key="2">
    <source>
        <dbReference type="EMBL" id="PNR54481.1"/>
    </source>
</evidence>
<feature type="transmembrane region" description="Helical" evidence="1">
    <location>
        <begin position="185"/>
        <end position="204"/>
    </location>
</feature>
<feature type="transmembrane region" description="Helical" evidence="1">
    <location>
        <begin position="292"/>
        <end position="315"/>
    </location>
</feature>
<evidence type="ECO:0000256" key="1">
    <source>
        <dbReference type="SAM" id="Phobius"/>
    </source>
</evidence>
<dbReference type="AlphaFoldDB" id="A9T2C6"/>
<dbReference type="Gramene" id="Pp3c5_25660V3.10">
    <property type="protein sequence ID" value="PAC:32952847.CDS.1"/>
    <property type="gene ID" value="Pp3c5_25660"/>
</dbReference>
<dbReference type="EMBL" id="ABEU02000005">
    <property type="protein sequence ID" value="PNR54481.1"/>
    <property type="molecule type" value="Genomic_DNA"/>
</dbReference>
<dbReference type="Gramene" id="Pp3c5_25660V3.6">
    <property type="protein sequence ID" value="PAC:32952843.CDS.1"/>
    <property type="gene ID" value="Pp3c5_25660"/>
</dbReference>
<dbReference type="EnsemblPlants" id="Pp3c5_25660V3.4">
    <property type="protein sequence ID" value="PAC:32952841.CDS.1"/>
    <property type="gene ID" value="Pp3c5_25660"/>
</dbReference>
<dbReference type="EnsemblPlants" id="Pp3c5_25660V3.12">
    <property type="protein sequence ID" value="PAC:32952849.CDS.1"/>
    <property type="gene ID" value="Pp3c5_25660"/>
</dbReference>
<reference evidence="3" key="3">
    <citation type="submission" date="2020-12" db="UniProtKB">
        <authorList>
            <consortium name="EnsemblPlants"/>
        </authorList>
    </citation>
    <scope>IDENTIFICATION</scope>
</reference>
<reference evidence="2 4" key="2">
    <citation type="journal article" date="2018" name="Plant J.">
        <title>The Physcomitrella patens chromosome-scale assembly reveals moss genome structure and evolution.</title>
        <authorList>
            <person name="Lang D."/>
            <person name="Ullrich K.K."/>
            <person name="Murat F."/>
            <person name="Fuchs J."/>
            <person name="Jenkins J."/>
            <person name="Haas F.B."/>
            <person name="Piednoel M."/>
            <person name="Gundlach H."/>
            <person name="Van Bel M."/>
            <person name="Meyberg R."/>
            <person name="Vives C."/>
            <person name="Morata J."/>
            <person name="Symeonidi A."/>
            <person name="Hiss M."/>
            <person name="Muchero W."/>
            <person name="Kamisugi Y."/>
            <person name="Saleh O."/>
            <person name="Blanc G."/>
            <person name="Decker E.L."/>
            <person name="van Gessel N."/>
            <person name="Grimwood J."/>
            <person name="Hayes R.D."/>
            <person name="Graham S.W."/>
            <person name="Gunter L.E."/>
            <person name="McDaniel S.F."/>
            <person name="Hoernstein S.N.W."/>
            <person name="Larsson A."/>
            <person name="Li F.W."/>
            <person name="Perroud P.F."/>
            <person name="Phillips J."/>
            <person name="Ranjan P."/>
            <person name="Rokshar D.S."/>
            <person name="Rothfels C.J."/>
            <person name="Schneider L."/>
            <person name="Shu S."/>
            <person name="Stevenson D.W."/>
            <person name="Thummler F."/>
            <person name="Tillich M."/>
            <person name="Villarreal Aguilar J.C."/>
            <person name="Widiez T."/>
            <person name="Wong G.K."/>
            <person name="Wymore A."/>
            <person name="Zhang Y."/>
            <person name="Zimmer A.D."/>
            <person name="Quatrano R.S."/>
            <person name="Mayer K.F.X."/>
            <person name="Goodstein D."/>
            <person name="Casacuberta J.M."/>
            <person name="Vandepoele K."/>
            <person name="Reski R."/>
            <person name="Cuming A.C."/>
            <person name="Tuskan G.A."/>
            <person name="Maumus F."/>
            <person name="Salse J."/>
            <person name="Schmutz J."/>
            <person name="Rensing S.A."/>
        </authorList>
    </citation>
    <scope>NUCLEOTIDE SEQUENCE [LARGE SCALE GENOMIC DNA]</scope>
    <source>
        <strain evidence="3 4">cv. Gransden 2004</strain>
    </source>
</reference>
<dbReference type="EnsemblPlants" id="Pp3c5_25660V3.13">
    <property type="protein sequence ID" value="PAC:32952850.CDS.1"/>
    <property type="gene ID" value="Pp3c5_25660"/>
</dbReference>
<dbReference type="EnsemblPlants" id="Pp3c5_25660V3.9">
    <property type="protein sequence ID" value="PAC:32952846.CDS.1"/>
    <property type="gene ID" value="Pp3c5_25660"/>
</dbReference>
<dbReference type="PaxDb" id="3218-PP1S154_10V6.1"/>
<dbReference type="Gramene" id="Pp3c5_25660V3.5">
    <property type="protein sequence ID" value="PAC:32952842.CDS.1"/>
    <property type="gene ID" value="Pp3c5_25660"/>
</dbReference>
<keyword evidence="1" id="KW-0472">Membrane</keyword>